<name>A0ABP3NNA4_SACER</name>
<evidence type="ECO:0008006" key="4">
    <source>
        <dbReference type="Google" id="ProtNLM"/>
    </source>
</evidence>
<dbReference type="EMBL" id="BAAAGS010000045">
    <property type="protein sequence ID" value="GAA0548403.1"/>
    <property type="molecule type" value="Genomic_DNA"/>
</dbReference>
<feature type="compositionally biased region" description="Basic and acidic residues" evidence="1">
    <location>
        <begin position="1"/>
        <end position="15"/>
    </location>
</feature>
<evidence type="ECO:0000313" key="3">
    <source>
        <dbReference type="Proteomes" id="UP001500729"/>
    </source>
</evidence>
<dbReference type="InterPro" id="IPR004401">
    <property type="entry name" value="YbaB/EbfC"/>
</dbReference>
<dbReference type="Proteomes" id="UP001500729">
    <property type="component" value="Unassembled WGS sequence"/>
</dbReference>
<gene>
    <name evidence="2" type="ORF">GCM10009533_53890</name>
</gene>
<accession>A0ABP3NNA4</accession>
<dbReference type="SUPFAM" id="SSF82607">
    <property type="entry name" value="YbaB-like"/>
    <property type="match status" value="1"/>
</dbReference>
<comment type="caution">
    <text evidence="2">The sequence shown here is derived from an EMBL/GenBank/DDBJ whole genome shotgun (WGS) entry which is preliminary data.</text>
</comment>
<evidence type="ECO:0000256" key="1">
    <source>
        <dbReference type="SAM" id="MobiDB-lite"/>
    </source>
</evidence>
<evidence type="ECO:0000313" key="2">
    <source>
        <dbReference type="EMBL" id="GAA0548403.1"/>
    </source>
</evidence>
<dbReference type="Gene3D" id="3.30.1310.10">
    <property type="entry name" value="Nucleoid-associated protein YbaB-like domain"/>
    <property type="match status" value="1"/>
</dbReference>
<proteinExistence type="predicted"/>
<keyword evidence="3" id="KW-1185">Reference proteome</keyword>
<dbReference type="Pfam" id="PF02575">
    <property type="entry name" value="YbaB_DNA_bd"/>
    <property type="match status" value="1"/>
</dbReference>
<feature type="region of interest" description="Disordered" evidence="1">
    <location>
        <begin position="1"/>
        <end position="29"/>
    </location>
</feature>
<reference evidence="3" key="1">
    <citation type="journal article" date="2019" name="Int. J. Syst. Evol. Microbiol.">
        <title>The Global Catalogue of Microorganisms (GCM) 10K type strain sequencing project: providing services to taxonomists for standard genome sequencing and annotation.</title>
        <authorList>
            <consortium name="The Broad Institute Genomics Platform"/>
            <consortium name="The Broad Institute Genome Sequencing Center for Infectious Disease"/>
            <person name="Wu L."/>
            <person name="Ma J."/>
        </authorList>
    </citation>
    <scope>NUCLEOTIDE SEQUENCE [LARGE SCALE GENOMIC DNA]</scope>
    <source>
        <strain evidence="3">JCM 10303</strain>
    </source>
</reference>
<protein>
    <recommendedName>
        <fullName evidence="4">YbaB/EbfC DNA-binding family protein</fullName>
    </recommendedName>
</protein>
<organism evidence="2 3">
    <name type="scientific">Saccharopolyspora erythraea</name>
    <name type="common">Streptomyces erythraeus</name>
    <dbReference type="NCBI Taxonomy" id="1836"/>
    <lineage>
        <taxon>Bacteria</taxon>
        <taxon>Bacillati</taxon>
        <taxon>Actinomycetota</taxon>
        <taxon>Actinomycetes</taxon>
        <taxon>Pseudonocardiales</taxon>
        <taxon>Pseudonocardiaceae</taxon>
        <taxon>Saccharopolyspora</taxon>
    </lineage>
</organism>
<dbReference type="InterPro" id="IPR036894">
    <property type="entry name" value="YbaB-like_sf"/>
</dbReference>
<sequence>MVRGNNRPDDVRRQAVGEQGMAIQGSGAAGDGAVEVAVGADGRVERVELAPGFFAGDHEAAGELVRDAVNSALDDLKAKLHAAGGSAFDALDAELDKITAGFEKAIGAVADDIAAAQKRLDDLDQ</sequence>